<protein>
    <submittedName>
        <fullName evidence="1">Uncharacterized protein</fullName>
    </submittedName>
</protein>
<name>A0A2U8I5Q0_9GAMM</name>
<dbReference type="KEGG" id="fsm:CCS41_05620"/>
<evidence type="ECO:0000313" key="3">
    <source>
        <dbReference type="EMBL" id="AWK14078.1"/>
    </source>
</evidence>
<sequence>MYTIKVTFGNGQGEVGYPSAHWGWNRNAQRLDIVSEGISDAIHLAPSDTVSVLNAAGQPVATYTHLDKSP</sequence>
<dbReference type="EMBL" id="CP021659">
    <property type="protein sequence ID" value="AWK14078.1"/>
    <property type="molecule type" value="Genomic_DNA"/>
</dbReference>
<gene>
    <name evidence="1" type="ORF">CCS41_01955</name>
    <name evidence="2" type="ORF">CCS41_03135</name>
    <name evidence="3" type="ORF">CCS41_05620</name>
</gene>
<dbReference type="Proteomes" id="UP000261875">
    <property type="component" value="Chromosome"/>
</dbReference>
<evidence type="ECO:0000313" key="4">
    <source>
        <dbReference type="Proteomes" id="UP000261875"/>
    </source>
</evidence>
<dbReference type="AlphaFoldDB" id="A0A2U8I5Q0"/>
<dbReference type="EMBL" id="CP021659">
    <property type="protein sequence ID" value="AWK13545.1"/>
    <property type="molecule type" value="Genomic_DNA"/>
</dbReference>
<keyword evidence="4" id="KW-1185">Reference proteome</keyword>
<organism evidence="1 4">
    <name type="scientific">Candidatus Fukatsuia symbiotica</name>
    <dbReference type="NCBI Taxonomy" id="1878942"/>
    <lineage>
        <taxon>Bacteria</taxon>
        <taxon>Pseudomonadati</taxon>
        <taxon>Pseudomonadota</taxon>
        <taxon>Gammaproteobacteria</taxon>
        <taxon>Enterobacterales</taxon>
        <taxon>Yersiniaceae</taxon>
        <taxon>Candidatus Fukatsuia</taxon>
    </lineage>
</organism>
<reference evidence="1 4" key="1">
    <citation type="submission" date="2017-05" db="EMBL/GenBank/DDBJ databases">
        <title>Genome sequence of Candidatus Fukatsuia symbiotica and Candidatus Hamiltonella defensa from Acyrthosiphon pisum strain 5D.</title>
        <authorList>
            <person name="Patel V.A."/>
            <person name="Chevignon G."/>
            <person name="Russell J.A."/>
            <person name="Oliver K.M."/>
        </authorList>
    </citation>
    <scope>NUCLEOTIDE SEQUENCE [LARGE SCALE GENOMIC DNA]</scope>
    <source>
        <strain evidence="1 4">5D</strain>
    </source>
</reference>
<dbReference type="KEGG" id="fsm:CCS41_01955"/>
<evidence type="ECO:0000313" key="2">
    <source>
        <dbReference type="EMBL" id="AWK13700.1"/>
    </source>
</evidence>
<proteinExistence type="predicted"/>
<dbReference type="KEGG" id="fsm:CCS41_03135"/>
<dbReference type="RefSeq" id="WP_119797101.1">
    <property type="nucleotide sequence ID" value="NZ_JAXAWC010000002.1"/>
</dbReference>
<evidence type="ECO:0000313" key="1">
    <source>
        <dbReference type="EMBL" id="AWK13545.1"/>
    </source>
</evidence>
<dbReference type="EMBL" id="CP021659">
    <property type="protein sequence ID" value="AWK13700.1"/>
    <property type="molecule type" value="Genomic_DNA"/>
</dbReference>
<accession>A0A2U8I5Q0</accession>